<keyword evidence="1" id="KW-0677">Repeat</keyword>
<dbReference type="PROSITE" id="PS50088">
    <property type="entry name" value="ANK_REPEAT"/>
    <property type="match status" value="3"/>
</dbReference>
<dbReference type="PANTHER" id="PTHR24171">
    <property type="entry name" value="ANKYRIN REPEAT DOMAIN-CONTAINING PROTEIN 39-RELATED"/>
    <property type="match status" value="1"/>
</dbReference>
<dbReference type="SMART" id="SM00248">
    <property type="entry name" value="ANK"/>
    <property type="match status" value="4"/>
</dbReference>
<name>A0A9P0CIQ7_9CUCU</name>
<dbReference type="SUPFAM" id="SSF48403">
    <property type="entry name" value="Ankyrin repeat"/>
    <property type="match status" value="1"/>
</dbReference>
<dbReference type="InterPro" id="IPR002110">
    <property type="entry name" value="Ankyrin_rpt"/>
</dbReference>
<dbReference type="PRINTS" id="PR01415">
    <property type="entry name" value="ANKYRIN"/>
</dbReference>
<dbReference type="InterPro" id="IPR036770">
    <property type="entry name" value="Ankyrin_rpt-contain_sf"/>
</dbReference>
<dbReference type="PANTHER" id="PTHR24171:SF9">
    <property type="entry name" value="ANKYRIN REPEAT DOMAIN-CONTAINING PROTEIN 39"/>
    <property type="match status" value="1"/>
</dbReference>
<evidence type="ECO:0000256" key="3">
    <source>
        <dbReference type="PROSITE-ProRule" id="PRU00023"/>
    </source>
</evidence>
<keyword evidence="5" id="KW-1185">Reference proteome</keyword>
<gene>
    <name evidence="4" type="ORF">PSYICH_LOCUS5287</name>
</gene>
<protein>
    <recommendedName>
        <fullName evidence="6">Ankyrin repeat domain-containing protein 39</fullName>
    </recommendedName>
</protein>
<evidence type="ECO:0008006" key="6">
    <source>
        <dbReference type="Google" id="ProtNLM"/>
    </source>
</evidence>
<keyword evidence="2 3" id="KW-0040">ANK repeat</keyword>
<sequence>MCDNDDTCKCYKHSVASQSLDEMDFERGIWYAAQYGDLERVNKILKDKGDADVRDSAGYTALHYAARNGHLKVCEILMENGANVDAVTKGGVTALCRAATTGKGDIVDFLLSRNADPSIQDSDGKTALHRAAENNHYKICKKLLKVAPSLSEVADFRGFKADLTDVKDNMQK</sequence>
<proteinExistence type="predicted"/>
<dbReference type="Gene3D" id="1.25.40.20">
    <property type="entry name" value="Ankyrin repeat-containing domain"/>
    <property type="match status" value="1"/>
</dbReference>
<feature type="repeat" description="ANK" evidence="3">
    <location>
        <begin position="123"/>
        <end position="155"/>
    </location>
</feature>
<dbReference type="AlphaFoldDB" id="A0A9P0CIQ7"/>
<dbReference type="EMBL" id="OV651828">
    <property type="protein sequence ID" value="CAH1104172.1"/>
    <property type="molecule type" value="Genomic_DNA"/>
</dbReference>
<evidence type="ECO:0000313" key="4">
    <source>
        <dbReference type="EMBL" id="CAH1104172.1"/>
    </source>
</evidence>
<dbReference type="Proteomes" id="UP001153636">
    <property type="component" value="Chromosome 16"/>
</dbReference>
<organism evidence="4 5">
    <name type="scientific">Psylliodes chrysocephalus</name>
    <dbReference type="NCBI Taxonomy" id="3402493"/>
    <lineage>
        <taxon>Eukaryota</taxon>
        <taxon>Metazoa</taxon>
        <taxon>Ecdysozoa</taxon>
        <taxon>Arthropoda</taxon>
        <taxon>Hexapoda</taxon>
        <taxon>Insecta</taxon>
        <taxon>Pterygota</taxon>
        <taxon>Neoptera</taxon>
        <taxon>Endopterygota</taxon>
        <taxon>Coleoptera</taxon>
        <taxon>Polyphaga</taxon>
        <taxon>Cucujiformia</taxon>
        <taxon>Chrysomeloidea</taxon>
        <taxon>Chrysomelidae</taxon>
        <taxon>Galerucinae</taxon>
        <taxon>Alticini</taxon>
        <taxon>Psylliodes</taxon>
    </lineage>
</organism>
<dbReference type="PROSITE" id="PS50297">
    <property type="entry name" value="ANK_REP_REGION"/>
    <property type="match status" value="3"/>
</dbReference>
<feature type="repeat" description="ANK" evidence="3">
    <location>
        <begin position="57"/>
        <end position="89"/>
    </location>
</feature>
<dbReference type="OrthoDB" id="539213at2759"/>
<dbReference type="Pfam" id="PF12796">
    <property type="entry name" value="Ank_2"/>
    <property type="match status" value="1"/>
</dbReference>
<reference evidence="4" key="1">
    <citation type="submission" date="2022-01" db="EMBL/GenBank/DDBJ databases">
        <authorList>
            <person name="King R."/>
        </authorList>
    </citation>
    <scope>NUCLEOTIDE SEQUENCE</scope>
</reference>
<evidence type="ECO:0000313" key="5">
    <source>
        <dbReference type="Proteomes" id="UP001153636"/>
    </source>
</evidence>
<feature type="repeat" description="ANK" evidence="3">
    <location>
        <begin position="90"/>
        <end position="122"/>
    </location>
</feature>
<dbReference type="Pfam" id="PF00023">
    <property type="entry name" value="Ank"/>
    <property type="match status" value="1"/>
</dbReference>
<accession>A0A9P0CIQ7</accession>
<evidence type="ECO:0000256" key="2">
    <source>
        <dbReference type="ARBA" id="ARBA00023043"/>
    </source>
</evidence>
<evidence type="ECO:0000256" key="1">
    <source>
        <dbReference type="ARBA" id="ARBA00022737"/>
    </source>
</evidence>